<feature type="compositionally biased region" description="Polar residues" evidence="1">
    <location>
        <begin position="94"/>
        <end position="105"/>
    </location>
</feature>
<gene>
    <name evidence="2" type="ORF">A2626_00150</name>
</gene>
<evidence type="ECO:0000313" key="3">
    <source>
        <dbReference type="Proteomes" id="UP000177360"/>
    </source>
</evidence>
<reference evidence="2 3" key="1">
    <citation type="journal article" date="2016" name="Nat. Commun.">
        <title>Thousands of microbial genomes shed light on interconnected biogeochemical processes in an aquifer system.</title>
        <authorList>
            <person name="Anantharaman K."/>
            <person name="Brown C.T."/>
            <person name="Hug L.A."/>
            <person name="Sharon I."/>
            <person name="Castelle C.J."/>
            <person name="Probst A.J."/>
            <person name="Thomas B.C."/>
            <person name="Singh A."/>
            <person name="Wilkins M.J."/>
            <person name="Karaoz U."/>
            <person name="Brodie E.L."/>
            <person name="Williams K.H."/>
            <person name="Hubbard S.S."/>
            <person name="Banfield J.F."/>
        </authorList>
    </citation>
    <scope>NUCLEOTIDE SEQUENCE [LARGE SCALE GENOMIC DNA]</scope>
</reference>
<evidence type="ECO:0000256" key="1">
    <source>
        <dbReference type="SAM" id="MobiDB-lite"/>
    </source>
</evidence>
<name>A0A1G2E050_9BACT</name>
<accession>A0A1G2E050</accession>
<evidence type="ECO:0000313" key="2">
    <source>
        <dbReference type="EMBL" id="OGZ19183.1"/>
    </source>
</evidence>
<sequence>MVVIVAVALAIFCEVARGYDGSSVHYSPYALSRYGSGLVANNMNYSPYALNYHSSGLVPDNNINSGNVVITGLWPCKPSTSRGGRGIAVFRSSAGKSSPKVQKFQSLPKIQKPLVAPQPQSKSPSRPALRK</sequence>
<proteinExistence type="predicted"/>
<comment type="caution">
    <text evidence="2">The sequence shown here is derived from an EMBL/GenBank/DDBJ whole genome shotgun (WGS) entry which is preliminary data.</text>
</comment>
<dbReference type="AlphaFoldDB" id="A0A1G2E050"/>
<organism evidence="2 3">
    <name type="scientific">Candidatus Nealsonbacteria bacterium RIFCSPHIGHO2_01_FULL_38_55</name>
    <dbReference type="NCBI Taxonomy" id="1801664"/>
    <lineage>
        <taxon>Bacteria</taxon>
        <taxon>Candidatus Nealsoniibacteriota</taxon>
    </lineage>
</organism>
<dbReference type="EMBL" id="MHLZ01000043">
    <property type="protein sequence ID" value="OGZ19183.1"/>
    <property type="molecule type" value="Genomic_DNA"/>
</dbReference>
<protein>
    <submittedName>
        <fullName evidence="2">Uncharacterized protein</fullName>
    </submittedName>
</protein>
<dbReference type="Proteomes" id="UP000177360">
    <property type="component" value="Unassembled WGS sequence"/>
</dbReference>
<feature type="region of interest" description="Disordered" evidence="1">
    <location>
        <begin position="93"/>
        <end position="131"/>
    </location>
</feature>